<keyword evidence="3" id="KW-1185">Reference proteome</keyword>
<feature type="compositionally biased region" description="Low complexity" evidence="1">
    <location>
        <begin position="1"/>
        <end position="15"/>
    </location>
</feature>
<evidence type="ECO:0000313" key="3">
    <source>
        <dbReference type="Proteomes" id="UP000678499"/>
    </source>
</evidence>
<dbReference type="EMBL" id="CAJPEX010001710">
    <property type="protein sequence ID" value="CAG0919771.1"/>
    <property type="molecule type" value="Genomic_DNA"/>
</dbReference>
<accession>A0A7R9BQF0</accession>
<name>A0A7R9BQF0_9CRUS</name>
<dbReference type="EMBL" id="OA883747">
    <property type="protein sequence ID" value="CAD7279619.1"/>
    <property type="molecule type" value="Genomic_DNA"/>
</dbReference>
<protein>
    <submittedName>
        <fullName evidence="2">Uncharacterized protein</fullName>
    </submittedName>
</protein>
<dbReference type="AlphaFoldDB" id="A0A7R9BQF0"/>
<proteinExistence type="predicted"/>
<dbReference type="Proteomes" id="UP000678499">
    <property type="component" value="Unassembled WGS sequence"/>
</dbReference>
<feature type="region of interest" description="Disordered" evidence="1">
    <location>
        <begin position="1"/>
        <end position="75"/>
    </location>
</feature>
<organism evidence="2">
    <name type="scientific">Notodromas monacha</name>
    <dbReference type="NCBI Taxonomy" id="399045"/>
    <lineage>
        <taxon>Eukaryota</taxon>
        <taxon>Metazoa</taxon>
        <taxon>Ecdysozoa</taxon>
        <taxon>Arthropoda</taxon>
        <taxon>Crustacea</taxon>
        <taxon>Oligostraca</taxon>
        <taxon>Ostracoda</taxon>
        <taxon>Podocopa</taxon>
        <taxon>Podocopida</taxon>
        <taxon>Cypridocopina</taxon>
        <taxon>Cypridoidea</taxon>
        <taxon>Cyprididae</taxon>
        <taxon>Notodromas</taxon>
    </lineage>
</organism>
<sequence length="75" mass="7476">MVVAAVADAEPAGGARSDLKAPSGLDEVLDQLQGSPGAMAKLFGDDEADMGDRESAAGRKRNMPRAAGTASMAGS</sequence>
<evidence type="ECO:0000313" key="2">
    <source>
        <dbReference type="EMBL" id="CAD7279619.1"/>
    </source>
</evidence>
<evidence type="ECO:0000256" key="1">
    <source>
        <dbReference type="SAM" id="MobiDB-lite"/>
    </source>
</evidence>
<reference evidence="2" key="1">
    <citation type="submission" date="2020-11" db="EMBL/GenBank/DDBJ databases">
        <authorList>
            <person name="Tran Van P."/>
        </authorList>
    </citation>
    <scope>NUCLEOTIDE SEQUENCE</scope>
</reference>
<gene>
    <name evidence="2" type="ORF">NMOB1V02_LOCUS7288</name>
</gene>